<dbReference type="InterPro" id="IPR049180">
    <property type="entry name" value="MdcG_C"/>
</dbReference>
<sequence length="206" mass="23084">MELNPHDLLRIKGADELISHTPIPNWVAESLAFSPFVVIRRSRAAKGQVAVGVRGPERNKRFAAFLPIDSILSRITPERLVQDKGWQNHSKKIFQCLDRVSEFLDQASLTWGPTGSVGFELATGQEVVTEKSDIDIVIRISEEFTINFAQKIENGLKKNPFRIDVQLETKVGAFSLSEYANSKGKAVLFRTVDGPFLKKVTLQFSK</sequence>
<dbReference type="Pfam" id="PF10620">
    <property type="entry name" value="MdcG"/>
    <property type="match status" value="1"/>
</dbReference>
<keyword evidence="1 5" id="KW-0808">Transferase</keyword>
<dbReference type="InterPro" id="IPR048903">
    <property type="entry name" value="MdcG_N"/>
</dbReference>
<gene>
    <name evidence="5" type="ORF">SAMN05878482_105150</name>
</gene>
<dbReference type="GO" id="GO:0016779">
    <property type="term" value="F:nucleotidyltransferase activity"/>
    <property type="evidence" value="ECO:0007669"/>
    <property type="project" value="UniProtKB-KW"/>
</dbReference>
<protein>
    <submittedName>
        <fullName evidence="5">Phosphoribosyl-dephospho-CoA transferase</fullName>
    </submittedName>
</protein>
<proteinExistence type="predicted"/>
<dbReference type="InterPro" id="IPR017557">
    <property type="entry name" value="Holo-ACP_synthase"/>
</dbReference>
<dbReference type="Pfam" id="PF20866">
    <property type="entry name" value="MdcG_N"/>
    <property type="match status" value="1"/>
</dbReference>
<organism evidence="5 6">
    <name type="scientific">Peribacillus simplex</name>
    <dbReference type="NCBI Taxonomy" id="1478"/>
    <lineage>
        <taxon>Bacteria</taxon>
        <taxon>Bacillati</taxon>
        <taxon>Bacillota</taxon>
        <taxon>Bacilli</taxon>
        <taxon>Bacillales</taxon>
        <taxon>Bacillaceae</taxon>
        <taxon>Peribacillus</taxon>
    </lineage>
</organism>
<dbReference type="EMBL" id="FTMX01000005">
    <property type="protein sequence ID" value="SIR71291.1"/>
    <property type="molecule type" value="Genomic_DNA"/>
</dbReference>
<accession>A0A9X8RB61</accession>
<dbReference type="Proteomes" id="UP000185829">
    <property type="component" value="Unassembled WGS sequence"/>
</dbReference>
<feature type="domain" description="Phosphoribosyl-dephospho-CoA transferase MdcG N-terminal" evidence="4">
    <location>
        <begin position="5"/>
        <end position="77"/>
    </location>
</feature>
<evidence type="ECO:0000259" key="4">
    <source>
        <dbReference type="Pfam" id="PF20866"/>
    </source>
</evidence>
<name>A0A9X8RB61_9BACI</name>
<evidence type="ECO:0000313" key="5">
    <source>
        <dbReference type="EMBL" id="SIR71291.1"/>
    </source>
</evidence>
<dbReference type="AlphaFoldDB" id="A0A9X8RB61"/>
<feature type="domain" description="Phosphoribosyl-dephospho-CoA transferase MdcG C-terminal" evidence="3">
    <location>
        <begin position="90"/>
        <end position="197"/>
    </location>
</feature>
<evidence type="ECO:0000256" key="2">
    <source>
        <dbReference type="ARBA" id="ARBA00022695"/>
    </source>
</evidence>
<dbReference type="NCBIfam" id="NF002332">
    <property type="entry name" value="PRK01293.1"/>
    <property type="match status" value="1"/>
</dbReference>
<keyword evidence="2" id="KW-0548">Nucleotidyltransferase</keyword>
<dbReference type="NCBIfam" id="TIGR03135">
    <property type="entry name" value="malonate_mdcG"/>
    <property type="match status" value="1"/>
</dbReference>
<comment type="caution">
    <text evidence="5">The sequence shown here is derived from an EMBL/GenBank/DDBJ whole genome shotgun (WGS) entry which is preliminary data.</text>
</comment>
<dbReference type="RefSeq" id="WP_076369263.1">
    <property type="nucleotide sequence ID" value="NZ_FTMX01000005.1"/>
</dbReference>
<reference evidence="5 6" key="1">
    <citation type="submission" date="2017-01" db="EMBL/GenBank/DDBJ databases">
        <authorList>
            <person name="Varghese N."/>
            <person name="Submissions S."/>
        </authorList>
    </citation>
    <scope>NUCLEOTIDE SEQUENCE [LARGE SCALE GENOMIC DNA]</scope>
    <source>
        <strain evidence="5 6">RUG2-6</strain>
    </source>
</reference>
<evidence type="ECO:0000313" key="6">
    <source>
        <dbReference type="Proteomes" id="UP000185829"/>
    </source>
</evidence>
<evidence type="ECO:0000259" key="3">
    <source>
        <dbReference type="Pfam" id="PF10620"/>
    </source>
</evidence>
<evidence type="ECO:0000256" key="1">
    <source>
        <dbReference type="ARBA" id="ARBA00022679"/>
    </source>
</evidence>